<accession>A0A8H6KVL8</accession>
<keyword evidence="2" id="KW-0812">Transmembrane</keyword>
<proteinExistence type="predicted"/>
<feature type="compositionally biased region" description="Basic and acidic residues" evidence="1">
    <location>
        <begin position="30"/>
        <end position="44"/>
    </location>
</feature>
<dbReference type="Proteomes" id="UP000639643">
    <property type="component" value="Unassembled WGS sequence"/>
</dbReference>
<dbReference type="PANTHER" id="PTHR35394">
    <property type="entry name" value="DUF3176 DOMAIN-CONTAINING PROTEIN"/>
    <property type="match status" value="1"/>
</dbReference>
<feature type="region of interest" description="Disordered" evidence="1">
    <location>
        <begin position="1"/>
        <end position="91"/>
    </location>
</feature>
<feature type="compositionally biased region" description="Basic and acidic residues" evidence="1">
    <location>
        <begin position="74"/>
        <end position="86"/>
    </location>
</feature>
<dbReference type="AlphaFoldDB" id="A0A8H6KVL8"/>
<comment type="caution">
    <text evidence="3">The sequence shown here is derived from an EMBL/GenBank/DDBJ whole genome shotgun (WGS) entry which is preliminary data.</text>
</comment>
<feature type="transmembrane region" description="Helical" evidence="2">
    <location>
        <begin position="581"/>
        <end position="604"/>
    </location>
</feature>
<organism evidence="3 4">
    <name type="scientific">Colletotrichum musicola</name>
    <dbReference type="NCBI Taxonomy" id="2175873"/>
    <lineage>
        <taxon>Eukaryota</taxon>
        <taxon>Fungi</taxon>
        <taxon>Dikarya</taxon>
        <taxon>Ascomycota</taxon>
        <taxon>Pezizomycotina</taxon>
        <taxon>Sordariomycetes</taxon>
        <taxon>Hypocreomycetidae</taxon>
        <taxon>Glomerellales</taxon>
        <taxon>Glomerellaceae</taxon>
        <taxon>Colletotrichum</taxon>
        <taxon>Colletotrichum orchidearum species complex</taxon>
    </lineage>
</organism>
<evidence type="ECO:0000256" key="1">
    <source>
        <dbReference type="SAM" id="MobiDB-lite"/>
    </source>
</evidence>
<dbReference type="OrthoDB" id="4847816at2759"/>
<feature type="transmembrane region" description="Helical" evidence="2">
    <location>
        <begin position="209"/>
        <end position="227"/>
    </location>
</feature>
<gene>
    <name evidence="3" type="ORF">CMUS01_04584</name>
</gene>
<dbReference type="EMBL" id="WIGM01000126">
    <property type="protein sequence ID" value="KAF6838509.1"/>
    <property type="molecule type" value="Genomic_DNA"/>
</dbReference>
<keyword evidence="2" id="KW-0472">Membrane</keyword>
<evidence type="ECO:0000313" key="3">
    <source>
        <dbReference type="EMBL" id="KAF6838509.1"/>
    </source>
</evidence>
<sequence>MELPQRQRLLDSRTEAADDAVSSTEIESEGSLHSRRIADAREEDPSSADMELSGFTRVSLREESPRRSSSSPPRHSDNSDNGKDSEAPAAVSEGKNVEATHFWWYWDLVGAAVAVICMILIAVTLGKANGEVLNRWPLSISPNTIVAVLTTVARTALLIPLGNSISQLKWRHLLLKARPLDHIQLFDGASRGPWGSLLMIRHLLLQSKLACALALATILTLAISPSAQQILEYPDLYQELPHVNVAIGRADEYFSKGFRQIAAMSWQKREPNEDLPVFQSQVLQALAGRSSQPQFRCPAPATRCEWEEFSTLAVCRTFQNVTDQTTRKCDRPRDPVQICNYSIPLGDDHPGEEEQHEMMMHYVDYDSIASASRASAVLNTTFLPAESDTGWIGQLIVIRHEGDKFDRYKYTSESQSDPRTPVVFLTNFRWCRKTYRRVNATDGVIEIHDEDVEESFLEWSETVGTNRTNLFDSKIYKTSDGRDKYRLSTTLTWDLPFYLYYLLTSEYKEHGGSRATNEAKPDSPMQMQHLLYRADIANLTKSLEAVLTDQARGSEPGDNRNATMFTAGRALGRVTFIRVRWAWFALPVAAVALALGLFFMTVVLTRQTPLLKDSLLALLFYPLMGWAENEVYVNGPQTNEKLQKLAGTLRGRLEIDADQGRYWIVREEVAVKE</sequence>
<dbReference type="InterPro" id="IPR021514">
    <property type="entry name" value="DUF3176"/>
</dbReference>
<evidence type="ECO:0000256" key="2">
    <source>
        <dbReference type="SAM" id="Phobius"/>
    </source>
</evidence>
<reference evidence="3" key="1">
    <citation type="journal article" date="2020" name="Phytopathology">
        <title>Genome Sequence Resources of Colletotrichum truncatum, C. plurivorum, C. musicola, and C. sojae: Four Species Pathogenic to Soybean (Glycine max).</title>
        <authorList>
            <person name="Rogerio F."/>
            <person name="Boufleur T.R."/>
            <person name="Ciampi-Guillardi M."/>
            <person name="Sukno S.A."/>
            <person name="Thon M.R."/>
            <person name="Massola Junior N.S."/>
            <person name="Baroncelli R."/>
        </authorList>
    </citation>
    <scope>NUCLEOTIDE SEQUENCE</scope>
    <source>
        <strain evidence="3">LFN0074</strain>
    </source>
</reference>
<feature type="transmembrane region" description="Helical" evidence="2">
    <location>
        <begin position="102"/>
        <end position="125"/>
    </location>
</feature>
<evidence type="ECO:0000313" key="4">
    <source>
        <dbReference type="Proteomes" id="UP000639643"/>
    </source>
</evidence>
<dbReference type="Pfam" id="PF11374">
    <property type="entry name" value="DUF3176"/>
    <property type="match status" value="1"/>
</dbReference>
<feature type="transmembrane region" description="Helical" evidence="2">
    <location>
        <begin position="145"/>
        <end position="166"/>
    </location>
</feature>
<keyword evidence="2" id="KW-1133">Transmembrane helix</keyword>
<name>A0A8H6KVL8_9PEZI</name>
<dbReference type="PANTHER" id="PTHR35394:SF5">
    <property type="entry name" value="DUF3176 DOMAIN-CONTAINING PROTEIN"/>
    <property type="match status" value="1"/>
</dbReference>
<protein>
    <submittedName>
        <fullName evidence="3">Uncharacterized protein</fullName>
    </submittedName>
</protein>
<keyword evidence="4" id="KW-1185">Reference proteome</keyword>